<dbReference type="OrthoDB" id="6369497at2759"/>
<proteinExistence type="predicted"/>
<organism evidence="2 3">
    <name type="scientific">Patiria miniata</name>
    <name type="common">Bat star</name>
    <name type="synonym">Asterina miniata</name>
    <dbReference type="NCBI Taxonomy" id="46514"/>
    <lineage>
        <taxon>Eukaryota</taxon>
        <taxon>Metazoa</taxon>
        <taxon>Echinodermata</taxon>
        <taxon>Eleutherozoa</taxon>
        <taxon>Asterozoa</taxon>
        <taxon>Asteroidea</taxon>
        <taxon>Valvatacea</taxon>
        <taxon>Valvatida</taxon>
        <taxon>Asterinidae</taxon>
        <taxon>Patiria</taxon>
    </lineage>
</organism>
<accession>A0A913ZIJ6</accession>
<evidence type="ECO:0000259" key="1">
    <source>
        <dbReference type="Pfam" id="PF13843"/>
    </source>
</evidence>
<dbReference type="RefSeq" id="XP_038050865.1">
    <property type="nucleotide sequence ID" value="XM_038194937.1"/>
</dbReference>
<sequence>MTHMRVVVTLEFSEAKEIFENFFLPVLVAHIADETNRYAAKKPKRQTPSPSHMREWFDTTPDEMSVFLAMIIIMGIMPKPDLKLYWTRNPVFEIPFFPNTMHRDRFMALLSNLHFTDNSQADTRDRLYKVRPVIDTLTENFKSVFLPDNRISTDESLWKFKERLKFKQFNPIARQIWHQGIQSLPKHGSCRRIYLELENIHGARQE</sequence>
<feature type="domain" description="PiggyBac transposable element-derived protein" evidence="1">
    <location>
        <begin position="15"/>
        <end position="171"/>
    </location>
</feature>
<dbReference type="GeneID" id="119724016"/>
<dbReference type="EnsemblMetazoa" id="XM_038194937.1">
    <property type="protein sequence ID" value="XP_038050865.1"/>
    <property type="gene ID" value="LOC119724016"/>
</dbReference>
<dbReference type="InterPro" id="IPR029526">
    <property type="entry name" value="PGBD"/>
</dbReference>
<keyword evidence="3" id="KW-1185">Reference proteome</keyword>
<dbReference type="Proteomes" id="UP000887568">
    <property type="component" value="Unplaced"/>
</dbReference>
<dbReference type="Pfam" id="PF13843">
    <property type="entry name" value="DDE_Tnp_1_7"/>
    <property type="match status" value="1"/>
</dbReference>
<dbReference type="OMA" id="IARQIWH"/>
<dbReference type="PANTHER" id="PTHR46599">
    <property type="entry name" value="PIGGYBAC TRANSPOSABLE ELEMENT-DERIVED PROTEIN 4"/>
    <property type="match status" value="1"/>
</dbReference>
<dbReference type="PANTHER" id="PTHR46599:SF3">
    <property type="entry name" value="PIGGYBAC TRANSPOSABLE ELEMENT-DERIVED PROTEIN 4"/>
    <property type="match status" value="1"/>
</dbReference>
<reference evidence="2" key="1">
    <citation type="submission" date="2022-11" db="UniProtKB">
        <authorList>
            <consortium name="EnsemblMetazoa"/>
        </authorList>
    </citation>
    <scope>IDENTIFICATION</scope>
</reference>
<name>A0A913ZIJ6_PATMI</name>
<evidence type="ECO:0000313" key="3">
    <source>
        <dbReference type="Proteomes" id="UP000887568"/>
    </source>
</evidence>
<protein>
    <recommendedName>
        <fullName evidence="1">PiggyBac transposable element-derived protein domain-containing protein</fullName>
    </recommendedName>
</protein>
<dbReference type="AlphaFoldDB" id="A0A913ZIJ6"/>
<evidence type="ECO:0000313" key="2">
    <source>
        <dbReference type="EnsemblMetazoa" id="XP_038050865.1"/>
    </source>
</evidence>